<sequence length="222" mass="24699">MSDKFTNNVRARLYKQGYQGFTKDDYTSAAIAVECDDLDNPTKEQLSQAVDYLKVKSTSQLSVTDEPVEETFLVGVEDAQPDAELDNSQLTVASPEINSITVTSDDKRSFVTAQSSALGFELTEQETLSIALNVDDTFTDYSQFISTVTAAIKNYVDCKFDVIEQSFETNAQDLREHVTNRASRLNQKVNNFSGDMKADMGIIRQNIKSTQFSILARLKAAQ</sequence>
<proteinExistence type="predicted"/>
<organism evidence="1 2">
    <name type="scientific">Nostoc commune NIES-4072</name>
    <dbReference type="NCBI Taxonomy" id="2005467"/>
    <lineage>
        <taxon>Bacteria</taxon>
        <taxon>Bacillati</taxon>
        <taxon>Cyanobacteriota</taxon>
        <taxon>Cyanophyceae</taxon>
        <taxon>Nostocales</taxon>
        <taxon>Nostocaceae</taxon>
        <taxon>Nostoc</taxon>
    </lineage>
</organism>
<evidence type="ECO:0000313" key="1">
    <source>
        <dbReference type="EMBL" id="GBG23736.1"/>
    </source>
</evidence>
<accession>A0A2R5FY99</accession>
<gene>
    <name evidence="1" type="ORF">NIES4072_74480</name>
</gene>
<comment type="caution">
    <text evidence="1">The sequence shown here is derived from an EMBL/GenBank/DDBJ whole genome shotgun (WGS) entry which is preliminary data.</text>
</comment>
<dbReference type="OrthoDB" id="515056at2"/>
<dbReference type="Proteomes" id="UP000245124">
    <property type="component" value="Unassembled WGS sequence"/>
</dbReference>
<protein>
    <submittedName>
        <fullName evidence="1">Uncharacterized protein</fullName>
    </submittedName>
</protein>
<dbReference type="RefSeq" id="WP_109013580.1">
    <property type="nucleotide sequence ID" value="NZ_BDUD01000010.1"/>
</dbReference>
<keyword evidence="2" id="KW-1185">Reference proteome</keyword>
<reference evidence="1 2" key="1">
    <citation type="submission" date="2017-06" db="EMBL/GenBank/DDBJ databases">
        <title>Genome sequencing of cyanobaciteial culture collection at National Institute for Environmental Studies (NIES).</title>
        <authorList>
            <person name="Hirose Y."/>
            <person name="Shimura Y."/>
            <person name="Fujisawa T."/>
            <person name="Nakamura Y."/>
            <person name="Kawachi M."/>
        </authorList>
    </citation>
    <scope>NUCLEOTIDE SEQUENCE [LARGE SCALE GENOMIC DNA]</scope>
    <source>
        <strain evidence="1 2">NIES-4072</strain>
    </source>
</reference>
<evidence type="ECO:0000313" key="2">
    <source>
        <dbReference type="Proteomes" id="UP000245124"/>
    </source>
</evidence>
<dbReference type="EMBL" id="BDUD01000010">
    <property type="protein sequence ID" value="GBG23736.1"/>
    <property type="molecule type" value="Genomic_DNA"/>
</dbReference>
<name>A0A2R5FY99_NOSCO</name>
<dbReference type="AlphaFoldDB" id="A0A2R5FY99"/>